<accession>A0A140E5D2</accession>
<keyword evidence="1" id="KW-0472">Membrane</keyword>
<dbReference type="OrthoDB" id="9801717at2"/>
<sequence>MIRKDFSFLYIIQTVFVAVLEVVMLAVPVSLSQAFVAQLVQGNLPEQQRRDFQKWFRFYLDFCDKYGSKPELTASFAKFDEKLQSKGQSEHHRP</sequence>
<dbReference type="KEGG" id="mdn:JT25_003745"/>
<reference evidence="2 3" key="1">
    <citation type="journal article" date="2015" name="Environ. Microbiol.">
        <title>Methane oxidation coupled to nitrate reduction under hypoxia by the Gammaproteobacterium Methylomonas denitrificans, sp. nov. type strain FJG1.</title>
        <authorList>
            <person name="Kits K.D."/>
            <person name="Klotz M.G."/>
            <person name="Stein L.Y."/>
        </authorList>
    </citation>
    <scope>NUCLEOTIDE SEQUENCE [LARGE SCALE GENOMIC DNA]</scope>
    <source>
        <strain evidence="2 3">FJG1</strain>
    </source>
</reference>
<organism evidence="2 3">
    <name type="scientific">Methylomonas denitrificans</name>
    <dbReference type="NCBI Taxonomy" id="1538553"/>
    <lineage>
        <taxon>Bacteria</taxon>
        <taxon>Pseudomonadati</taxon>
        <taxon>Pseudomonadota</taxon>
        <taxon>Gammaproteobacteria</taxon>
        <taxon>Methylococcales</taxon>
        <taxon>Methylococcaceae</taxon>
        <taxon>Methylomonas</taxon>
    </lineage>
</organism>
<dbReference type="EMBL" id="CP014476">
    <property type="protein sequence ID" value="AMK75606.1"/>
    <property type="molecule type" value="Genomic_DNA"/>
</dbReference>
<feature type="transmembrane region" description="Helical" evidence="1">
    <location>
        <begin position="7"/>
        <end position="31"/>
    </location>
</feature>
<evidence type="ECO:0000256" key="1">
    <source>
        <dbReference type="SAM" id="Phobius"/>
    </source>
</evidence>
<evidence type="ECO:0000313" key="2">
    <source>
        <dbReference type="EMBL" id="AMK75606.1"/>
    </source>
</evidence>
<dbReference type="STRING" id="1538553.JT25_003745"/>
<keyword evidence="3" id="KW-1185">Reference proteome</keyword>
<dbReference type="RefSeq" id="WP_036273326.1">
    <property type="nucleotide sequence ID" value="NZ_CP014476.1"/>
</dbReference>
<dbReference type="Proteomes" id="UP000030512">
    <property type="component" value="Chromosome"/>
</dbReference>
<keyword evidence="1" id="KW-1133">Transmembrane helix</keyword>
<protein>
    <submittedName>
        <fullName evidence="2">Uncharacterized protein</fullName>
    </submittedName>
</protein>
<proteinExistence type="predicted"/>
<dbReference type="AlphaFoldDB" id="A0A140E5D2"/>
<name>A0A140E5D2_9GAMM</name>
<evidence type="ECO:0000313" key="3">
    <source>
        <dbReference type="Proteomes" id="UP000030512"/>
    </source>
</evidence>
<keyword evidence="1" id="KW-0812">Transmembrane</keyword>
<gene>
    <name evidence="2" type="ORF">JT25_003745</name>
</gene>